<accession>A0A0R3CHB0</accession>
<dbReference type="OrthoDB" id="9807923at2"/>
<dbReference type="SUPFAM" id="SSF55961">
    <property type="entry name" value="Bet v1-like"/>
    <property type="match status" value="1"/>
</dbReference>
<evidence type="ECO:0000313" key="2">
    <source>
        <dbReference type="Proteomes" id="UP000051380"/>
    </source>
</evidence>
<dbReference type="NCBIfam" id="TIGR02115">
    <property type="entry name" value="potass_kdpF"/>
    <property type="match status" value="1"/>
</dbReference>
<name>A0A0R3CHB0_9BRAD</name>
<dbReference type="RefSeq" id="WP_057028078.1">
    <property type="nucleotide sequence ID" value="NZ_LJYF01000029.1"/>
</dbReference>
<sequence>MLKAIAVIAIVLAAGLAAVLVFALTKPDTFRVERSLAVKAPAAAIYPLVADFHRWTAWSPYETRDPDMKRTFGGTAAGKGATYAWEGNNKVGAGHMEILEANGPSKLRIKLDFERPFEGHNTAEFTFVPQGDATLVTWVMYGPAPFLSKLMQVFFNMDSMIGKDFETGLAGLKKLTEKQ</sequence>
<protein>
    <submittedName>
        <fullName evidence="1">Polyketide cyclase</fullName>
    </submittedName>
</protein>
<dbReference type="GO" id="GO:0005886">
    <property type="term" value="C:plasma membrane"/>
    <property type="evidence" value="ECO:0007669"/>
    <property type="project" value="InterPro"/>
</dbReference>
<dbReference type="InterPro" id="IPR011726">
    <property type="entry name" value="KdpF"/>
</dbReference>
<organism evidence="1 2">
    <name type="scientific">Bradyrhizobium yuanmingense</name>
    <dbReference type="NCBI Taxonomy" id="108015"/>
    <lineage>
        <taxon>Bacteria</taxon>
        <taxon>Pseudomonadati</taxon>
        <taxon>Pseudomonadota</taxon>
        <taxon>Alphaproteobacteria</taxon>
        <taxon>Hyphomicrobiales</taxon>
        <taxon>Nitrobacteraceae</taxon>
        <taxon>Bradyrhizobium</taxon>
    </lineage>
</organism>
<dbReference type="InterPro" id="IPR023393">
    <property type="entry name" value="START-like_dom_sf"/>
</dbReference>
<comment type="caution">
    <text evidence="1">The sequence shown here is derived from an EMBL/GenBank/DDBJ whole genome shotgun (WGS) entry which is preliminary data.</text>
</comment>
<gene>
    <name evidence="1" type="ORF">AOQ72_22285</name>
</gene>
<dbReference type="InterPro" id="IPR019587">
    <property type="entry name" value="Polyketide_cyclase/dehydratase"/>
</dbReference>
<reference evidence="1 2" key="1">
    <citation type="submission" date="2015-09" db="EMBL/GenBank/DDBJ databases">
        <title>Draft Genome Sequence of the Strain BR 3267 (Bradyrhizobium yuanmingense) recommended as inoculant for cowpea in Brazil.</title>
        <authorList>
            <person name="Simoes-Araujo J.L."/>
            <person name="Zilli J.E."/>
        </authorList>
    </citation>
    <scope>NUCLEOTIDE SEQUENCE [LARGE SCALE GENOMIC DNA]</scope>
    <source>
        <strain evidence="1 2">BR3267</strain>
    </source>
</reference>
<dbReference type="EMBL" id="LJYF01000029">
    <property type="protein sequence ID" value="KRP93982.1"/>
    <property type="molecule type" value="Genomic_DNA"/>
</dbReference>
<dbReference type="Proteomes" id="UP000051380">
    <property type="component" value="Unassembled WGS sequence"/>
</dbReference>
<dbReference type="GO" id="GO:0008556">
    <property type="term" value="F:P-type potassium transmembrane transporter activity"/>
    <property type="evidence" value="ECO:0007669"/>
    <property type="project" value="InterPro"/>
</dbReference>
<dbReference type="Gene3D" id="3.30.530.20">
    <property type="match status" value="1"/>
</dbReference>
<dbReference type="STRING" id="108015.GA0061099_1003485"/>
<dbReference type="Pfam" id="PF10604">
    <property type="entry name" value="Polyketide_cyc2"/>
    <property type="match status" value="1"/>
</dbReference>
<proteinExistence type="predicted"/>
<dbReference type="AlphaFoldDB" id="A0A0R3CHB0"/>
<evidence type="ECO:0000313" key="1">
    <source>
        <dbReference type="EMBL" id="KRP93982.1"/>
    </source>
</evidence>
<dbReference type="CDD" id="cd07818">
    <property type="entry name" value="SRPBCC_1"/>
    <property type="match status" value="1"/>
</dbReference>